<dbReference type="CDD" id="cd10170">
    <property type="entry name" value="ASKHA_NBD_HSP70"/>
    <property type="match status" value="1"/>
</dbReference>
<name>A7EEU4_SCLS1</name>
<dbReference type="eggNOG" id="KOG0101">
    <property type="taxonomic scope" value="Eukaryota"/>
</dbReference>
<dbReference type="STRING" id="665079.A7EEU4"/>
<dbReference type="EMBL" id="CH476624">
    <property type="protein sequence ID" value="EDO01360.1"/>
    <property type="molecule type" value="Genomic_DNA"/>
</dbReference>
<dbReference type="HOGENOM" id="CLU_877610_0_0_1"/>
<dbReference type="KEGG" id="ssl:SS1G_03834"/>
<dbReference type="Gene3D" id="3.30.420.40">
    <property type="match status" value="1"/>
</dbReference>
<dbReference type="Proteomes" id="UP000001312">
    <property type="component" value="Unassembled WGS sequence"/>
</dbReference>
<reference evidence="2" key="1">
    <citation type="journal article" date="2011" name="PLoS Genet.">
        <title>Genomic analysis of the necrotrophic fungal pathogens Sclerotinia sclerotiorum and Botrytis cinerea.</title>
        <authorList>
            <person name="Amselem J."/>
            <person name="Cuomo C.A."/>
            <person name="van Kan J.A."/>
            <person name="Viaud M."/>
            <person name="Benito E.P."/>
            <person name="Couloux A."/>
            <person name="Coutinho P.M."/>
            <person name="de Vries R.P."/>
            <person name="Dyer P.S."/>
            <person name="Fillinger S."/>
            <person name="Fournier E."/>
            <person name="Gout L."/>
            <person name="Hahn M."/>
            <person name="Kohn L."/>
            <person name="Lapalu N."/>
            <person name="Plummer K.M."/>
            <person name="Pradier J.M."/>
            <person name="Quevillon E."/>
            <person name="Sharon A."/>
            <person name="Simon A."/>
            <person name="ten Have A."/>
            <person name="Tudzynski B."/>
            <person name="Tudzynski P."/>
            <person name="Wincker P."/>
            <person name="Andrew M."/>
            <person name="Anthouard V."/>
            <person name="Beever R.E."/>
            <person name="Beffa R."/>
            <person name="Benoit I."/>
            <person name="Bouzid O."/>
            <person name="Brault B."/>
            <person name="Chen Z."/>
            <person name="Choquer M."/>
            <person name="Collemare J."/>
            <person name="Cotton P."/>
            <person name="Danchin E.G."/>
            <person name="Da Silva C."/>
            <person name="Gautier A."/>
            <person name="Giraud C."/>
            <person name="Giraud T."/>
            <person name="Gonzalez C."/>
            <person name="Grossetete S."/>
            <person name="Guldener U."/>
            <person name="Henrissat B."/>
            <person name="Howlett B.J."/>
            <person name="Kodira C."/>
            <person name="Kretschmer M."/>
            <person name="Lappartient A."/>
            <person name="Leroch M."/>
            <person name="Levis C."/>
            <person name="Mauceli E."/>
            <person name="Neuveglise C."/>
            <person name="Oeser B."/>
            <person name="Pearson M."/>
            <person name="Poulain J."/>
            <person name="Poussereau N."/>
            <person name="Quesneville H."/>
            <person name="Rascle C."/>
            <person name="Schumacher J."/>
            <person name="Segurens B."/>
            <person name="Sexton A."/>
            <person name="Silva E."/>
            <person name="Sirven C."/>
            <person name="Soanes D.M."/>
            <person name="Talbot N.J."/>
            <person name="Templeton M."/>
            <person name="Yandava C."/>
            <person name="Yarden O."/>
            <person name="Zeng Q."/>
            <person name="Rollins J.A."/>
            <person name="Lebrun M.H."/>
            <person name="Dickman M."/>
        </authorList>
    </citation>
    <scope>NUCLEOTIDE SEQUENCE [LARGE SCALE GENOMIC DNA]</scope>
    <source>
        <strain evidence="2">ATCC 18683 / 1980 / Ss-1</strain>
    </source>
</reference>
<dbReference type="InParanoid" id="A7EEU4"/>
<dbReference type="InterPro" id="IPR043129">
    <property type="entry name" value="ATPase_NBD"/>
</dbReference>
<dbReference type="GeneID" id="5491377"/>
<gene>
    <name evidence="1" type="ORF">SS1G_03834</name>
</gene>
<dbReference type="RefSeq" id="XP_001595745.1">
    <property type="nucleotide sequence ID" value="XM_001595695.1"/>
</dbReference>
<sequence length="317" mass="35052">MTDLTFANTPIQCWVTLPAVWSEEAKCATLKAAKNAGFGMRKGDEIFTIAEPEAAAIATLKEYSKLGAMNPILVQPFLTFDELYVGGKCGSTYIDRNFHSLLSKRFGSAFDDLPFGQTGPGSRFMAAFEALKRDFGRNDEREVGEVGPLNLGISDCEYYDEEDRIVLLTYKDMQALFDPVVAEITNLIKQQVKAAKDTQNAKINGDDIKKGTSRILDCFQVYTPQTDTVLASTLYQCVLAEPPEYVSDTVGSIRSHLGGNFDFGENIEQQYNAQLGRQVQAISLQQQILFGNKGDNLTFSCLIGGKEICKSDMSFDR</sequence>
<dbReference type="PANTHER" id="PTHR14187:SF81">
    <property type="entry name" value="HSP70 FAMILY PROTEIN (AFU_ORTHOLOGUE AFUA_4G14040)"/>
    <property type="match status" value="1"/>
</dbReference>
<organism evidence="1 2">
    <name type="scientific">Sclerotinia sclerotiorum (strain ATCC 18683 / 1980 / Ss-1)</name>
    <name type="common">White mold</name>
    <name type="synonym">Whetzelinia sclerotiorum</name>
    <dbReference type="NCBI Taxonomy" id="665079"/>
    <lineage>
        <taxon>Eukaryota</taxon>
        <taxon>Fungi</taxon>
        <taxon>Dikarya</taxon>
        <taxon>Ascomycota</taxon>
        <taxon>Pezizomycotina</taxon>
        <taxon>Leotiomycetes</taxon>
        <taxon>Helotiales</taxon>
        <taxon>Sclerotiniaceae</taxon>
        <taxon>Sclerotinia</taxon>
    </lineage>
</organism>
<proteinExistence type="predicted"/>
<dbReference type="PANTHER" id="PTHR14187">
    <property type="entry name" value="ALPHA KINASE/ELONGATION FACTOR 2 KINASE"/>
    <property type="match status" value="1"/>
</dbReference>
<evidence type="ECO:0000313" key="1">
    <source>
        <dbReference type="EMBL" id="EDO01360.1"/>
    </source>
</evidence>
<keyword evidence="2" id="KW-1185">Reference proteome</keyword>
<protein>
    <submittedName>
        <fullName evidence="1">Uncharacterized protein</fullName>
    </submittedName>
</protein>
<evidence type="ECO:0000313" key="2">
    <source>
        <dbReference type="Proteomes" id="UP000001312"/>
    </source>
</evidence>
<accession>A7EEU4</accession>
<dbReference type="AlphaFoldDB" id="A7EEU4"/>
<dbReference type="SUPFAM" id="SSF53067">
    <property type="entry name" value="Actin-like ATPase domain"/>
    <property type="match status" value="2"/>
</dbReference>